<dbReference type="PRINTS" id="PR00413">
    <property type="entry name" value="HADHALOGNASE"/>
</dbReference>
<dbReference type="Gene3D" id="3.40.50.1000">
    <property type="entry name" value="HAD superfamily/HAD-like"/>
    <property type="match status" value="1"/>
</dbReference>
<dbReference type="PANTHER" id="PTHR43611:SF3">
    <property type="entry name" value="FLAVIN MONONUCLEOTIDE HYDROLASE 1, CHLOROPLATIC"/>
    <property type="match status" value="1"/>
</dbReference>
<comment type="caution">
    <text evidence="1">The sequence shown here is derived from an EMBL/GenBank/DDBJ whole genome shotgun (WGS) entry which is preliminary data.</text>
</comment>
<dbReference type="InterPro" id="IPR036412">
    <property type="entry name" value="HAD-like_sf"/>
</dbReference>
<dbReference type="NCBIfam" id="TIGR01509">
    <property type="entry name" value="HAD-SF-IA-v3"/>
    <property type="match status" value="1"/>
</dbReference>
<name>A0A1G1L2Y6_9BACT</name>
<dbReference type="AlphaFoldDB" id="A0A1G1L2Y6"/>
<reference evidence="1 2" key="1">
    <citation type="journal article" date="2016" name="Nat. Commun.">
        <title>Thousands of microbial genomes shed light on interconnected biogeochemical processes in an aquifer system.</title>
        <authorList>
            <person name="Anantharaman K."/>
            <person name="Brown C.T."/>
            <person name="Hug L.A."/>
            <person name="Sharon I."/>
            <person name="Castelle C.J."/>
            <person name="Probst A.J."/>
            <person name="Thomas B.C."/>
            <person name="Singh A."/>
            <person name="Wilkins M.J."/>
            <person name="Karaoz U."/>
            <person name="Brodie E.L."/>
            <person name="Williams K.H."/>
            <person name="Hubbard S.S."/>
            <person name="Banfield J.F."/>
        </authorList>
    </citation>
    <scope>NUCLEOTIDE SEQUENCE [LARGE SCALE GENOMIC DNA]</scope>
</reference>
<dbReference type="Gene3D" id="1.10.150.240">
    <property type="entry name" value="Putative phosphatase, domain 2"/>
    <property type="match status" value="1"/>
</dbReference>
<dbReference type="SFLD" id="SFLDS00003">
    <property type="entry name" value="Haloacid_Dehalogenase"/>
    <property type="match status" value="1"/>
</dbReference>
<protein>
    <recommendedName>
        <fullName evidence="3">Haloacid dehalogenase</fullName>
    </recommendedName>
</protein>
<dbReference type="PANTHER" id="PTHR43611">
    <property type="entry name" value="ALPHA-D-GLUCOSE 1-PHOSPHATE PHOSPHATASE"/>
    <property type="match status" value="1"/>
</dbReference>
<dbReference type="Proteomes" id="UP000178187">
    <property type="component" value="Unassembled WGS sequence"/>
</dbReference>
<dbReference type="EMBL" id="MHFR01000012">
    <property type="protein sequence ID" value="OGW99239.1"/>
    <property type="molecule type" value="Genomic_DNA"/>
</dbReference>
<dbReference type="SFLD" id="SFLDG01129">
    <property type="entry name" value="C1.5:_HAD__Beta-PGM__Phosphata"/>
    <property type="match status" value="1"/>
</dbReference>
<sequence>MIKAIIFDLGNVLINYDPSIPAREFAKLSGKSEDEIFRMLFSSNLEDLYTRGQMSSEEFVRKMKALFGVEVDDGTFITVWNEIFFENEGMEALVRLLKKHYALYMISNTNDLHWNYLVERYSVFKHFIKCYPSHEVGMRKPDPKIYEHVLHEIHLKPEEAIFIDDMPHFVEGARRVGIRAVQFTSRETLEKDLRDLGIEW</sequence>
<evidence type="ECO:0000313" key="1">
    <source>
        <dbReference type="EMBL" id="OGW99239.1"/>
    </source>
</evidence>
<dbReference type="InterPro" id="IPR023198">
    <property type="entry name" value="PGP-like_dom2"/>
</dbReference>
<dbReference type="CDD" id="cd02603">
    <property type="entry name" value="HAD_sEH-N_like"/>
    <property type="match status" value="1"/>
</dbReference>
<evidence type="ECO:0008006" key="3">
    <source>
        <dbReference type="Google" id="ProtNLM"/>
    </source>
</evidence>
<organism evidence="1 2">
    <name type="scientific">Candidatus Danuiimicrobium aquiferis</name>
    <dbReference type="NCBI Taxonomy" id="1801832"/>
    <lineage>
        <taxon>Bacteria</taxon>
        <taxon>Pseudomonadati</taxon>
        <taxon>Candidatus Omnitrophota</taxon>
        <taxon>Candidatus Danuiimicrobium</taxon>
    </lineage>
</organism>
<dbReference type="InterPro" id="IPR023214">
    <property type="entry name" value="HAD_sf"/>
</dbReference>
<dbReference type="Pfam" id="PF00702">
    <property type="entry name" value="Hydrolase"/>
    <property type="match status" value="1"/>
</dbReference>
<dbReference type="SUPFAM" id="SSF56784">
    <property type="entry name" value="HAD-like"/>
    <property type="match status" value="1"/>
</dbReference>
<evidence type="ECO:0000313" key="2">
    <source>
        <dbReference type="Proteomes" id="UP000178187"/>
    </source>
</evidence>
<dbReference type="InterPro" id="IPR006439">
    <property type="entry name" value="HAD-SF_hydro_IA"/>
</dbReference>
<gene>
    <name evidence="1" type="ORF">A3G33_02265</name>
</gene>
<accession>A0A1G1L2Y6</accession>
<proteinExistence type="predicted"/>